<sequence length="88" mass="9554">MQISAITCTKIVCDTCVEFLLNFSSTTLHPPRLLFNLAHDSGHVTGMAWCPTGAYQSACGGAHQVTECYRRLGLLALAFTDGTVCIFR</sequence>
<name>A0A9D4GDF6_DREPO</name>
<evidence type="ECO:0000313" key="1">
    <source>
        <dbReference type="EMBL" id="KAH3815251.1"/>
    </source>
</evidence>
<reference evidence="1" key="1">
    <citation type="journal article" date="2019" name="bioRxiv">
        <title>The Genome of the Zebra Mussel, Dreissena polymorpha: A Resource for Invasive Species Research.</title>
        <authorList>
            <person name="McCartney M.A."/>
            <person name="Auch B."/>
            <person name="Kono T."/>
            <person name="Mallez S."/>
            <person name="Zhang Y."/>
            <person name="Obille A."/>
            <person name="Becker A."/>
            <person name="Abrahante J.E."/>
            <person name="Garbe J."/>
            <person name="Badalamenti J.P."/>
            <person name="Herman A."/>
            <person name="Mangelson H."/>
            <person name="Liachko I."/>
            <person name="Sullivan S."/>
            <person name="Sone E.D."/>
            <person name="Koren S."/>
            <person name="Silverstein K.A.T."/>
            <person name="Beckman K.B."/>
            <person name="Gohl D.M."/>
        </authorList>
    </citation>
    <scope>NUCLEOTIDE SEQUENCE</scope>
    <source>
        <strain evidence="1">Duluth1</strain>
        <tissue evidence="1">Whole animal</tissue>
    </source>
</reference>
<evidence type="ECO:0000313" key="2">
    <source>
        <dbReference type="Proteomes" id="UP000828390"/>
    </source>
</evidence>
<reference evidence="1" key="2">
    <citation type="submission" date="2020-11" db="EMBL/GenBank/DDBJ databases">
        <authorList>
            <person name="McCartney M.A."/>
            <person name="Auch B."/>
            <person name="Kono T."/>
            <person name="Mallez S."/>
            <person name="Becker A."/>
            <person name="Gohl D.M."/>
            <person name="Silverstein K.A.T."/>
            <person name="Koren S."/>
            <person name="Bechman K.B."/>
            <person name="Herman A."/>
            <person name="Abrahante J.E."/>
            <person name="Garbe J."/>
        </authorList>
    </citation>
    <scope>NUCLEOTIDE SEQUENCE</scope>
    <source>
        <strain evidence="1">Duluth1</strain>
        <tissue evidence="1">Whole animal</tissue>
    </source>
</reference>
<protein>
    <submittedName>
        <fullName evidence="1">Uncharacterized protein</fullName>
    </submittedName>
</protein>
<gene>
    <name evidence="1" type="ORF">DPMN_143773</name>
</gene>
<dbReference type="AlphaFoldDB" id="A0A9D4GDF6"/>
<dbReference type="Proteomes" id="UP000828390">
    <property type="component" value="Unassembled WGS sequence"/>
</dbReference>
<keyword evidence="2" id="KW-1185">Reference proteome</keyword>
<organism evidence="1 2">
    <name type="scientific">Dreissena polymorpha</name>
    <name type="common">Zebra mussel</name>
    <name type="synonym">Mytilus polymorpha</name>
    <dbReference type="NCBI Taxonomy" id="45954"/>
    <lineage>
        <taxon>Eukaryota</taxon>
        <taxon>Metazoa</taxon>
        <taxon>Spiralia</taxon>
        <taxon>Lophotrochozoa</taxon>
        <taxon>Mollusca</taxon>
        <taxon>Bivalvia</taxon>
        <taxon>Autobranchia</taxon>
        <taxon>Heteroconchia</taxon>
        <taxon>Euheterodonta</taxon>
        <taxon>Imparidentia</taxon>
        <taxon>Neoheterodontei</taxon>
        <taxon>Myida</taxon>
        <taxon>Dreissenoidea</taxon>
        <taxon>Dreissenidae</taxon>
        <taxon>Dreissena</taxon>
    </lineage>
</organism>
<dbReference type="EMBL" id="JAIWYP010000006">
    <property type="protein sequence ID" value="KAH3815251.1"/>
    <property type="molecule type" value="Genomic_DNA"/>
</dbReference>
<accession>A0A9D4GDF6</accession>
<comment type="caution">
    <text evidence="1">The sequence shown here is derived from an EMBL/GenBank/DDBJ whole genome shotgun (WGS) entry which is preliminary data.</text>
</comment>
<proteinExistence type="predicted"/>